<dbReference type="Proteomes" id="UP000663829">
    <property type="component" value="Unassembled WGS sequence"/>
</dbReference>
<dbReference type="InterPro" id="IPR000001">
    <property type="entry name" value="Kringle"/>
</dbReference>
<evidence type="ECO:0000259" key="4">
    <source>
        <dbReference type="PROSITE" id="PS50070"/>
    </source>
</evidence>
<keyword evidence="7" id="KW-1185">Reference proteome</keyword>
<dbReference type="PANTHER" id="PTHR24261:SF7">
    <property type="entry name" value="KRINGLE DOMAIN-CONTAINING PROTEIN"/>
    <property type="match status" value="1"/>
</dbReference>
<evidence type="ECO:0000256" key="1">
    <source>
        <dbReference type="ARBA" id="ARBA00022572"/>
    </source>
</evidence>
<dbReference type="AlphaFoldDB" id="A0A816C1P4"/>
<sequence>SSSLTNVDEHQGDIPMTTTVLTTLVSKSVSDCYNAETHGHDYIGKRSYSRSNYSCLLWFTKSTAHTFDEFPDGSLFEAKNYCRNPDNEIGGPWCYVNEGALNWEFCDIPLCGRYI</sequence>
<organism evidence="5 7">
    <name type="scientific">Didymodactylos carnosus</name>
    <dbReference type="NCBI Taxonomy" id="1234261"/>
    <lineage>
        <taxon>Eukaryota</taxon>
        <taxon>Metazoa</taxon>
        <taxon>Spiralia</taxon>
        <taxon>Gnathifera</taxon>
        <taxon>Rotifera</taxon>
        <taxon>Eurotatoria</taxon>
        <taxon>Bdelloidea</taxon>
        <taxon>Philodinida</taxon>
        <taxon>Philodinidae</taxon>
        <taxon>Didymodactylos</taxon>
    </lineage>
</organism>
<dbReference type="PROSITE" id="PS50070">
    <property type="entry name" value="KRINGLE_2"/>
    <property type="match status" value="1"/>
</dbReference>
<name>A0A816C1P4_9BILA</name>
<dbReference type="OrthoDB" id="272018at2759"/>
<proteinExistence type="predicted"/>
<dbReference type="Pfam" id="PF00051">
    <property type="entry name" value="Kringle"/>
    <property type="match status" value="1"/>
</dbReference>
<dbReference type="InterPro" id="IPR050759">
    <property type="entry name" value="Serine_protease_kringle"/>
</dbReference>
<evidence type="ECO:0000256" key="2">
    <source>
        <dbReference type="ARBA" id="ARBA00023157"/>
    </source>
</evidence>
<dbReference type="EMBL" id="CAJOBC010105866">
    <property type="protein sequence ID" value="CAF4500154.1"/>
    <property type="molecule type" value="Genomic_DNA"/>
</dbReference>
<dbReference type="PRINTS" id="PR00018">
    <property type="entry name" value="KRINGLE"/>
</dbReference>
<feature type="disulfide bond" evidence="3">
    <location>
        <begin position="55"/>
        <end position="94"/>
    </location>
</feature>
<dbReference type="PROSITE" id="PS00021">
    <property type="entry name" value="KRINGLE_1"/>
    <property type="match status" value="1"/>
</dbReference>
<feature type="domain" description="Kringle" evidence="4">
    <location>
        <begin position="38"/>
        <end position="111"/>
    </location>
</feature>
<evidence type="ECO:0000313" key="5">
    <source>
        <dbReference type="EMBL" id="CAF1614717.1"/>
    </source>
</evidence>
<gene>
    <name evidence="5" type="ORF">GPM918_LOCUS43331</name>
    <name evidence="6" type="ORF">SRO942_LOCUS44795</name>
</gene>
<reference evidence="5" key="1">
    <citation type="submission" date="2021-02" db="EMBL/GenBank/DDBJ databases">
        <authorList>
            <person name="Nowell W R."/>
        </authorList>
    </citation>
    <scope>NUCLEOTIDE SEQUENCE</scope>
</reference>
<dbReference type="InterPro" id="IPR038178">
    <property type="entry name" value="Kringle_sf"/>
</dbReference>
<dbReference type="EMBL" id="CAJNOQ010038969">
    <property type="protein sequence ID" value="CAF1614717.1"/>
    <property type="molecule type" value="Genomic_DNA"/>
</dbReference>
<dbReference type="Gene3D" id="2.40.20.10">
    <property type="entry name" value="Plasminogen Kringle 4"/>
    <property type="match status" value="1"/>
</dbReference>
<evidence type="ECO:0000256" key="3">
    <source>
        <dbReference type="PROSITE-ProRule" id="PRU00121"/>
    </source>
</evidence>
<evidence type="ECO:0000313" key="7">
    <source>
        <dbReference type="Proteomes" id="UP000663829"/>
    </source>
</evidence>
<protein>
    <recommendedName>
        <fullName evidence="4">Kringle domain-containing protein</fullName>
    </recommendedName>
</protein>
<feature type="non-terminal residue" evidence="5">
    <location>
        <position position="1"/>
    </location>
</feature>
<dbReference type="SMART" id="SM00130">
    <property type="entry name" value="KR"/>
    <property type="match status" value="1"/>
</dbReference>
<dbReference type="InterPro" id="IPR018056">
    <property type="entry name" value="Kringle_CS"/>
</dbReference>
<comment type="caution">
    <text evidence="5">The sequence shown here is derived from an EMBL/GenBank/DDBJ whole genome shotgun (WGS) entry which is preliminary data.</text>
</comment>
<dbReference type="InterPro" id="IPR013806">
    <property type="entry name" value="Kringle-like"/>
</dbReference>
<comment type="caution">
    <text evidence="3">Lacks conserved residue(s) required for the propagation of feature annotation.</text>
</comment>
<accession>A0A816C1P4</accession>
<dbReference type="Proteomes" id="UP000681722">
    <property type="component" value="Unassembled WGS sequence"/>
</dbReference>
<dbReference type="PANTHER" id="PTHR24261">
    <property type="entry name" value="PLASMINOGEN-RELATED"/>
    <property type="match status" value="1"/>
</dbReference>
<keyword evidence="2 3" id="KW-1015">Disulfide bond</keyword>
<evidence type="ECO:0000313" key="6">
    <source>
        <dbReference type="EMBL" id="CAF4500154.1"/>
    </source>
</evidence>
<dbReference type="SUPFAM" id="SSF57440">
    <property type="entry name" value="Kringle-like"/>
    <property type="match status" value="1"/>
</dbReference>
<keyword evidence="1 3" id="KW-0420">Kringle</keyword>